<comment type="caution">
    <text evidence="4">The sequence shown here is derived from an EMBL/GenBank/DDBJ whole genome shotgun (WGS) entry which is preliminary data.</text>
</comment>
<dbReference type="Proteomes" id="UP001139000">
    <property type="component" value="Unassembled WGS sequence"/>
</dbReference>
<dbReference type="InterPro" id="IPR032466">
    <property type="entry name" value="Metal_Hydrolase"/>
</dbReference>
<keyword evidence="1" id="KW-0862">Zinc</keyword>
<evidence type="ECO:0000256" key="2">
    <source>
        <dbReference type="PIRSR" id="PIRSR039004-2"/>
    </source>
</evidence>
<evidence type="ECO:0000256" key="3">
    <source>
        <dbReference type="SAM" id="SignalP"/>
    </source>
</evidence>
<dbReference type="Gene3D" id="3.20.20.140">
    <property type="entry name" value="Metal-dependent hydrolases"/>
    <property type="match status" value="1"/>
</dbReference>
<name>A0A9X1PF84_9BACT</name>
<proteinExistence type="predicted"/>
<dbReference type="GO" id="GO:0019213">
    <property type="term" value="F:deacetylase activity"/>
    <property type="evidence" value="ECO:0007669"/>
    <property type="project" value="InterPro"/>
</dbReference>
<dbReference type="RefSeq" id="WP_234652460.1">
    <property type="nucleotide sequence ID" value="NZ_CP094997.1"/>
</dbReference>
<dbReference type="AlphaFoldDB" id="A0A9X1PF84"/>
<feature type="binding site" evidence="1">
    <location>
        <position position="307"/>
    </location>
    <ligand>
        <name>Zn(2+)</name>
        <dbReference type="ChEBI" id="CHEBI:29105"/>
        <label>1</label>
    </ligand>
</feature>
<keyword evidence="1" id="KW-0479">Metal-binding</keyword>
<dbReference type="SUPFAM" id="SSF51556">
    <property type="entry name" value="Metallo-dependent hydrolases"/>
    <property type="match status" value="1"/>
</dbReference>
<dbReference type="InterPro" id="IPR020043">
    <property type="entry name" value="Deacetylase_Atu3266-like"/>
</dbReference>
<keyword evidence="5" id="KW-1185">Reference proteome</keyword>
<feature type="binding site" evidence="1">
    <location>
        <position position="242"/>
    </location>
    <ligand>
        <name>Zn(2+)</name>
        <dbReference type="ChEBI" id="CHEBI:29105"/>
        <label>2</label>
    </ligand>
</feature>
<dbReference type="NCBIfam" id="NF006689">
    <property type="entry name" value="PRK09237.1"/>
    <property type="match status" value="1"/>
</dbReference>
<feature type="modified residue" description="N6-carboxylysine" evidence="2">
    <location>
        <position position="187"/>
    </location>
</feature>
<accession>A0A9X1PF84</accession>
<dbReference type="PANTHER" id="PTHR42717">
    <property type="entry name" value="DIHYDROOROTASE-RELATED"/>
    <property type="match status" value="1"/>
</dbReference>
<sequence length="416" mass="45689">MKHRSLLILLLICSVSLAVNAQTYSILIKGGTVIDPKNNLNQIMDVGIFEGKIRKVAKDIDPREARQVVDAKGMYVTPGLIDIHGHVFFGTEPNHYLSNGLVALPPDGFTFRVGVTTIVDAGGAGWDSFSEFKKNVIFNSKTRVLSFLNIVGEGMRGGNWEQDTSDMNPELAAGVAIKNINDVVGFKVAHFMGNDWKPVDNAVKAGKLANMPVMIDFGGSTPPLPLEDLFLKHLRPGDIFTHAYTLLEGNVRETIVDEKAQKVRPFVLEARKRGIIFDVGYGGASFNYSQAIPAIKQGFYPNTISTDLHTGSMNGSMKDMLSIMSKFYVMGMDLPTVIKASTWAPAQVIHRENLGHISENAIADVAIFSMRKGNFGFYDKTGFKMEGKEKLECEMTIMGGKIVYDLNGIATPIYLK</sequence>
<evidence type="ECO:0000256" key="1">
    <source>
        <dbReference type="PIRSR" id="PIRSR039004-1"/>
    </source>
</evidence>
<feature type="chain" id="PRO_5040775765" evidence="3">
    <location>
        <begin position="22"/>
        <end position="416"/>
    </location>
</feature>
<protein>
    <submittedName>
        <fullName evidence="4">Amidohydrolase/deacetylase family metallohydrolase</fullName>
    </submittedName>
</protein>
<feature type="signal peptide" evidence="3">
    <location>
        <begin position="1"/>
        <end position="21"/>
    </location>
</feature>
<dbReference type="PANTHER" id="PTHR42717:SF1">
    <property type="entry name" value="IMIDAZOLONEPROPIONASE AND RELATED AMIDOHYDROLASES"/>
    <property type="match status" value="1"/>
</dbReference>
<reference evidence="4" key="1">
    <citation type="submission" date="2021-12" db="EMBL/GenBank/DDBJ databases">
        <title>Novel species in genus Dyadobacter.</title>
        <authorList>
            <person name="Ma C."/>
        </authorList>
    </citation>
    <scope>NUCLEOTIDE SEQUENCE</scope>
    <source>
        <strain evidence="4">LJ419</strain>
    </source>
</reference>
<evidence type="ECO:0000313" key="5">
    <source>
        <dbReference type="Proteomes" id="UP001139000"/>
    </source>
</evidence>
<keyword evidence="3" id="KW-0732">Signal</keyword>
<dbReference type="GO" id="GO:0016810">
    <property type="term" value="F:hydrolase activity, acting on carbon-nitrogen (but not peptide) bonds"/>
    <property type="evidence" value="ECO:0007669"/>
    <property type="project" value="InterPro"/>
</dbReference>
<dbReference type="Gene3D" id="2.30.40.10">
    <property type="entry name" value="Urease, subunit C, domain 1"/>
    <property type="match status" value="1"/>
</dbReference>
<feature type="binding site" description="via carbamate group" evidence="1">
    <location>
        <position position="187"/>
    </location>
    <ligand>
        <name>Zn(2+)</name>
        <dbReference type="ChEBI" id="CHEBI:29105"/>
        <label>2</label>
    </ligand>
</feature>
<dbReference type="InterPro" id="IPR011059">
    <property type="entry name" value="Metal-dep_hydrolase_composite"/>
</dbReference>
<dbReference type="EMBL" id="JAJTTC010000001">
    <property type="protein sequence ID" value="MCF0060032.1"/>
    <property type="molecule type" value="Genomic_DNA"/>
</dbReference>
<dbReference type="PIRSF" id="PIRSF039004">
    <property type="entry name" value="ADE_EF_0837"/>
    <property type="match status" value="1"/>
</dbReference>
<gene>
    <name evidence="4" type="ORF">LXM26_00900</name>
</gene>
<feature type="binding site" evidence="1">
    <location>
        <position position="84"/>
    </location>
    <ligand>
        <name>Zn(2+)</name>
        <dbReference type="ChEBI" id="CHEBI:29105"/>
        <label>1</label>
    </ligand>
</feature>
<feature type="binding site" description="via carbamate group" evidence="1">
    <location>
        <position position="187"/>
    </location>
    <ligand>
        <name>Zn(2+)</name>
        <dbReference type="ChEBI" id="CHEBI:29105"/>
        <label>1</label>
    </ligand>
</feature>
<dbReference type="GO" id="GO:0046872">
    <property type="term" value="F:metal ion binding"/>
    <property type="evidence" value="ECO:0007669"/>
    <property type="project" value="UniProtKB-KW"/>
</dbReference>
<dbReference type="SUPFAM" id="SSF51338">
    <property type="entry name" value="Composite domain of metallo-dependent hydrolases"/>
    <property type="match status" value="1"/>
</dbReference>
<organism evidence="4 5">
    <name type="scientific">Dyadobacter chenwenxiniae</name>
    <dbReference type="NCBI Taxonomy" id="2906456"/>
    <lineage>
        <taxon>Bacteria</taxon>
        <taxon>Pseudomonadati</taxon>
        <taxon>Bacteroidota</taxon>
        <taxon>Cytophagia</taxon>
        <taxon>Cytophagales</taxon>
        <taxon>Spirosomataceae</taxon>
        <taxon>Dyadobacter</taxon>
    </lineage>
</organism>
<evidence type="ECO:0000313" key="4">
    <source>
        <dbReference type="EMBL" id="MCF0060032.1"/>
    </source>
</evidence>
<feature type="binding site" evidence="1">
    <location>
        <position position="86"/>
    </location>
    <ligand>
        <name>Zn(2+)</name>
        <dbReference type="ChEBI" id="CHEBI:29105"/>
        <label>1</label>
    </ligand>
</feature>